<evidence type="ECO:0000256" key="4">
    <source>
        <dbReference type="PROSITE-ProRule" id="PRU01343"/>
    </source>
</evidence>
<proteinExistence type="predicted"/>
<sequence>MGGGNGGRRGGVSCHVVGSHGSSSFMRRKRKNEDLICHCGLKTLIKKSGTSENPDRLFHTCPRYRKSSHCNFFKWVDKDEYDGKNRDAEINAKVESNHDE</sequence>
<comment type="caution">
    <text evidence="7">The sequence shown here is derived from an EMBL/GenBank/DDBJ whole genome shotgun (WGS) entry which is preliminary data.</text>
</comment>
<keyword evidence="3" id="KW-0862">Zinc</keyword>
<dbReference type="PANTHER" id="PTHR33248">
    <property type="entry name" value="ZINC ION-BINDING PROTEIN"/>
    <property type="match status" value="1"/>
</dbReference>
<feature type="compositionally biased region" description="Gly residues" evidence="5">
    <location>
        <begin position="1"/>
        <end position="10"/>
    </location>
</feature>
<evidence type="ECO:0000256" key="2">
    <source>
        <dbReference type="ARBA" id="ARBA00022771"/>
    </source>
</evidence>
<dbReference type="PROSITE" id="PS51999">
    <property type="entry name" value="ZF_GRF"/>
    <property type="match status" value="1"/>
</dbReference>
<feature type="region of interest" description="Disordered" evidence="5">
    <location>
        <begin position="1"/>
        <end position="26"/>
    </location>
</feature>
<evidence type="ECO:0000256" key="5">
    <source>
        <dbReference type="SAM" id="MobiDB-lite"/>
    </source>
</evidence>
<keyword evidence="2 4" id="KW-0863">Zinc-finger</keyword>
<dbReference type="Proteomes" id="UP000289738">
    <property type="component" value="Unassembled WGS sequence"/>
</dbReference>
<protein>
    <recommendedName>
        <fullName evidence="6">GRF-type domain-containing protein</fullName>
    </recommendedName>
</protein>
<keyword evidence="1" id="KW-0479">Metal-binding</keyword>
<evidence type="ECO:0000256" key="1">
    <source>
        <dbReference type="ARBA" id="ARBA00022723"/>
    </source>
</evidence>
<accession>A0A444WRI5</accession>
<evidence type="ECO:0000313" key="8">
    <source>
        <dbReference type="Proteomes" id="UP000289738"/>
    </source>
</evidence>
<dbReference type="GO" id="GO:0008270">
    <property type="term" value="F:zinc ion binding"/>
    <property type="evidence" value="ECO:0007669"/>
    <property type="project" value="UniProtKB-KW"/>
</dbReference>
<dbReference type="EMBL" id="SDMP01000021">
    <property type="protein sequence ID" value="RYQ80038.1"/>
    <property type="molecule type" value="Genomic_DNA"/>
</dbReference>
<keyword evidence="8" id="KW-1185">Reference proteome</keyword>
<gene>
    <name evidence="7" type="ORF">Ahy_Scaffold1g106717</name>
</gene>
<evidence type="ECO:0000259" key="6">
    <source>
        <dbReference type="PROSITE" id="PS51999"/>
    </source>
</evidence>
<name>A0A444WRI5_ARAHY</name>
<reference evidence="7 8" key="1">
    <citation type="submission" date="2019-01" db="EMBL/GenBank/DDBJ databases">
        <title>Sequencing of cultivated peanut Arachis hypogaea provides insights into genome evolution and oil improvement.</title>
        <authorList>
            <person name="Chen X."/>
        </authorList>
    </citation>
    <scope>NUCLEOTIDE SEQUENCE [LARGE SCALE GENOMIC DNA]</scope>
    <source>
        <strain evidence="8">cv. Fuhuasheng</strain>
        <tissue evidence="7">Leaves</tissue>
    </source>
</reference>
<evidence type="ECO:0000256" key="3">
    <source>
        <dbReference type="ARBA" id="ARBA00022833"/>
    </source>
</evidence>
<dbReference type="InterPro" id="IPR010666">
    <property type="entry name" value="Znf_GRF"/>
</dbReference>
<organism evidence="7 8">
    <name type="scientific">Arachis hypogaea</name>
    <name type="common">Peanut</name>
    <dbReference type="NCBI Taxonomy" id="3818"/>
    <lineage>
        <taxon>Eukaryota</taxon>
        <taxon>Viridiplantae</taxon>
        <taxon>Streptophyta</taxon>
        <taxon>Embryophyta</taxon>
        <taxon>Tracheophyta</taxon>
        <taxon>Spermatophyta</taxon>
        <taxon>Magnoliopsida</taxon>
        <taxon>eudicotyledons</taxon>
        <taxon>Gunneridae</taxon>
        <taxon>Pentapetalae</taxon>
        <taxon>rosids</taxon>
        <taxon>fabids</taxon>
        <taxon>Fabales</taxon>
        <taxon>Fabaceae</taxon>
        <taxon>Papilionoideae</taxon>
        <taxon>50 kb inversion clade</taxon>
        <taxon>dalbergioids sensu lato</taxon>
        <taxon>Dalbergieae</taxon>
        <taxon>Pterocarpus clade</taxon>
        <taxon>Arachis</taxon>
    </lineage>
</organism>
<dbReference type="AlphaFoldDB" id="A0A444WRI5"/>
<feature type="compositionally biased region" description="Low complexity" evidence="5">
    <location>
        <begin position="11"/>
        <end position="24"/>
    </location>
</feature>
<evidence type="ECO:0000313" key="7">
    <source>
        <dbReference type="EMBL" id="RYQ80038.1"/>
    </source>
</evidence>
<dbReference type="Pfam" id="PF06839">
    <property type="entry name" value="Zn_ribbon_GRF"/>
    <property type="match status" value="1"/>
</dbReference>
<feature type="domain" description="GRF-type" evidence="6">
    <location>
        <begin position="37"/>
        <end position="79"/>
    </location>
</feature>